<name>A0A655BSP2_SALET</name>
<dbReference type="EMBL" id="CQPD01000021">
    <property type="protein sequence ID" value="CNU29459.1"/>
    <property type="molecule type" value="Genomic_DNA"/>
</dbReference>
<dbReference type="EMBL" id="CQPA01000004">
    <property type="protein sequence ID" value="CNT75862.1"/>
    <property type="molecule type" value="Genomic_DNA"/>
</dbReference>
<dbReference type="Proteomes" id="UP000042394">
    <property type="component" value="Unassembled WGS sequence"/>
</dbReference>
<evidence type="ECO:0000313" key="1">
    <source>
        <dbReference type="EMBL" id="CNT75862.1"/>
    </source>
</evidence>
<accession>A0A655BSP2</accession>
<evidence type="ECO:0000313" key="4">
    <source>
        <dbReference type="Proteomes" id="UP000042394"/>
    </source>
</evidence>
<evidence type="ECO:0000313" key="3">
    <source>
        <dbReference type="Proteomes" id="UP000041314"/>
    </source>
</evidence>
<evidence type="ECO:0000313" key="2">
    <source>
        <dbReference type="EMBL" id="CNU29459.1"/>
    </source>
</evidence>
<sequence>MPIISLSYYSTLQISENGLSISAISCMRKYIYTEYVNYKNNEPIRSIVNPLFPGSIFLKVLY</sequence>
<gene>
    <name evidence="1" type="ORF">ERS008198_00945</name>
    <name evidence="2" type="ORF">ERS008207_02346</name>
</gene>
<reference evidence="3 4" key="1">
    <citation type="submission" date="2015-03" db="EMBL/GenBank/DDBJ databases">
        <authorList>
            <consortium name="Pathogen Informatics"/>
        </authorList>
    </citation>
    <scope>NUCLEOTIDE SEQUENCE [LARGE SCALE GENOMIC DNA]</scope>
    <source>
        <strain evidence="1 3">A1104</strain>
        <strain evidence="2 4">D4891</strain>
    </source>
</reference>
<organism evidence="1 3">
    <name type="scientific">Salmonella enterica subsp. enterica serovar Bovismorbificans</name>
    <dbReference type="NCBI Taxonomy" id="58097"/>
    <lineage>
        <taxon>Bacteria</taxon>
        <taxon>Pseudomonadati</taxon>
        <taxon>Pseudomonadota</taxon>
        <taxon>Gammaproteobacteria</taxon>
        <taxon>Enterobacterales</taxon>
        <taxon>Enterobacteriaceae</taxon>
        <taxon>Salmonella</taxon>
    </lineage>
</organism>
<dbReference type="Proteomes" id="UP000041314">
    <property type="component" value="Unassembled WGS sequence"/>
</dbReference>
<protein>
    <submittedName>
        <fullName evidence="1">Uncharacterized protein</fullName>
    </submittedName>
</protein>
<dbReference type="AlphaFoldDB" id="A0A655BSP2"/>
<proteinExistence type="predicted"/>